<keyword evidence="3" id="KW-1185">Reference proteome</keyword>
<dbReference type="InterPro" id="IPR013218">
    <property type="entry name" value="Dsn1/Mis13"/>
</dbReference>
<dbReference type="RefSeq" id="XP_020062753.1">
    <property type="nucleotide sequence ID" value="XM_020208457.1"/>
</dbReference>
<dbReference type="GO" id="GO:0051301">
    <property type="term" value="P:cell division"/>
    <property type="evidence" value="ECO:0007669"/>
    <property type="project" value="InterPro"/>
</dbReference>
<dbReference type="PANTHER" id="PTHR14778:SF2">
    <property type="entry name" value="KINETOCHORE-ASSOCIATED PROTEIN DSN1 HOMOLOG"/>
    <property type="match status" value="1"/>
</dbReference>
<feature type="non-terminal residue" evidence="2">
    <location>
        <position position="402"/>
    </location>
</feature>
<feature type="non-terminal residue" evidence="2">
    <location>
        <position position="1"/>
    </location>
</feature>
<organism evidence="2 3">
    <name type="scientific">Suhomyces tanzawaensis NRRL Y-17324</name>
    <dbReference type="NCBI Taxonomy" id="984487"/>
    <lineage>
        <taxon>Eukaryota</taxon>
        <taxon>Fungi</taxon>
        <taxon>Dikarya</taxon>
        <taxon>Ascomycota</taxon>
        <taxon>Saccharomycotina</taxon>
        <taxon>Pichiomycetes</taxon>
        <taxon>Debaryomycetaceae</taxon>
        <taxon>Suhomyces</taxon>
    </lineage>
</organism>
<name>A0A1E4SDN7_9ASCO</name>
<dbReference type="AlphaFoldDB" id="A0A1E4SDN7"/>
<reference evidence="3" key="1">
    <citation type="submission" date="2016-05" db="EMBL/GenBank/DDBJ databases">
        <title>Comparative genomics of biotechnologically important yeasts.</title>
        <authorList>
            <consortium name="DOE Joint Genome Institute"/>
            <person name="Riley R."/>
            <person name="Haridas S."/>
            <person name="Wolfe K.H."/>
            <person name="Lopes M.R."/>
            <person name="Hittinger C.T."/>
            <person name="Goker M."/>
            <person name="Salamov A."/>
            <person name="Wisecaver J."/>
            <person name="Long T.M."/>
            <person name="Aerts A.L."/>
            <person name="Barry K."/>
            <person name="Choi C."/>
            <person name="Clum A."/>
            <person name="Coughlan A.Y."/>
            <person name="Deshpande S."/>
            <person name="Douglass A.P."/>
            <person name="Hanson S.J."/>
            <person name="Klenk H.-P."/>
            <person name="Labutti K."/>
            <person name="Lapidus A."/>
            <person name="Lindquist E."/>
            <person name="Lipzen A."/>
            <person name="Meier-Kolthoff J.P."/>
            <person name="Ohm R.A."/>
            <person name="Otillar R.P."/>
            <person name="Pangilinan J."/>
            <person name="Peng Y."/>
            <person name="Rokas A."/>
            <person name="Rosa C.A."/>
            <person name="Scheuner C."/>
            <person name="Sibirny A.A."/>
            <person name="Slot J.C."/>
            <person name="Stielow J.B."/>
            <person name="Sun H."/>
            <person name="Kurtzman C.P."/>
            <person name="Blackwell M."/>
            <person name="Grigoriev I.V."/>
            <person name="Jeffries T.W."/>
        </authorList>
    </citation>
    <scope>NUCLEOTIDE SEQUENCE [LARGE SCALE GENOMIC DNA]</scope>
    <source>
        <strain evidence="3">NRRL Y-17324</strain>
    </source>
</reference>
<evidence type="ECO:0000313" key="2">
    <source>
        <dbReference type="EMBL" id="ODV77631.1"/>
    </source>
</evidence>
<dbReference type="GO" id="GO:0000444">
    <property type="term" value="C:MIS12/MIND type complex"/>
    <property type="evidence" value="ECO:0007669"/>
    <property type="project" value="InterPro"/>
</dbReference>
<dbReference type="Pfam" id="PF08202">
    <property type="entry name" value="MIS13"/>
    <property type="match status" value="1"/>
</dbReference>
<feature type="region of interest" description="Disordered" evidence="1">
    <location>
        <begin position="1"/>
        <end position="57"/>
    </location>
</feature>
<proteinExistence type="predicted"/>
<dbReference type="Proteomes" id="UP000094285">
    <property type="component" value="Unassembled WGS sequence"/>
</dbReference>
<protein>
    <recommendedName>
        <fullName evidence="4">Mis12-domain-containing protein</fullName>
    </recommendedName>
</protein>
<evidence type="ECO:0000256" key="1">
    <source>
        <dbReference type="SAM" id="MobiDB-lite"/>
    </source>
</evidence>
<evidence type="ECO:0000313" key="3">
    <source>
        <dbReference type="Proteomes" id="UP000094285"/>
    </source>
</evidence>
<dbReference type="GO" id="GO:0007059">
    <property type="term" value="P:chromosome segregation"/>
    <property type="evidence" value="ECO:0007669"/>
    <property type="project" value="InterPro"/>
</dbReference>
<evidence type="ECO:0008006" key="4">
    <source>
        <dbReference type="Google" id="ProtNLM"/>
    </source>
</evidence>
<dbReference type="OrthoDB" id="3364649at2759"/>
<accession>A0A1E4SDN7</accession>
<sequence>SQHSSQILKRKNRLNDLLSTSQEEVKRRPRNSFEEDEGFVYKRSQENGTTKKKKQISTPIAQLNEEIGNITRDAEDDADLRLLDVPVRKKRGRPPKAKPHNFLDESSLQLSSPIKIDEPQEYVEQVSHHKLTLTDTDAIVPRQARGDGPGARRSSYYNRGKRVSSIGNGFNGEPHRDVSVSDYYKLLDTSLPEPDRMRQLLVWCLKKKLEQEDREVKQTSAEDQTVVNIAKVIKEEVLRDLMDKQISTSWYTQVAHQEPEGKEVTVPNPLNVTNTENIEVYTHKLRSMAQEKQQWQHAYDESVSTISKLTLADSHDAESELKDYLDHKQNPYPAIVDDALVTRMTSECAHIQNEVTARLEPSVDQLYHTTYQLHRTSQLVEDLETSRFLAKLAVLLRSYMTR</sequence>
<dbReference type="GeneID" id="30982594"/>
<gene>
    <name evidence="2" type="ORF">CANTADRAFT_32471</name>
</gene>
<dbReference type="PANTHER" id="PTHR14778">
    <property type="entry name" value="KINETOCHORE-ASSOCIATED PROTEIN DSN1 HOMOLOG"/>
    <property type="match status" value="1"/>
</dbReference>
<dbReference type="STRING" id="984487.A0A1E4SDN7"/>
<dbReference type="EMBL" id="KV453915">
    <property type="protein sequence ID" value="ODV77631.1"/>
    <property type="molecule type" value="Genomic_DNA"/>
</dbReference>